<evidence type="ECO:0000313" key="2">
    <source>
        <dbReference type="EMBL" id="CAD9122986.1"/>
    </source>
</evidence>
<reference evidence="2" key="1">
    <citation type="submission" date="2021-01" db="EMBL/GenBank/DDBJ databases">
        <authorList>
            <person name="Corre E."/>
            <person name="Pelletier E."/>
            <person name="Niang G."/>
            <person name="Scheremetjew M."/>
            <person name="Finn R."/>
            <person name="Kale V."/>
            <person name="Holt S."/>
            <person name="Cochrane G."/>
            <person name="Meng A."/>
            <person name="Brown T."/>
            <person name="Cohen L."/>
        </authorList>
    </citation>
    <scope>NUCLEOTIDE SEQUENCE</scope>
    <source>
        <strain evidence="2">OF101</strain>
    </source>
</reference>
<proteinExistence type="predicted"/>
<accession>A0A7S1Q717</accession>
<sequence length="219" mass="23140">MEGPVPQTMTEDGKTVGARTPPHWCSLLFMAPCAISGYETGDLTKGCCTGKALVALILHIFTCFCGGVYALLAWKPDPSLIQGDGTQRTVEDRCWSGFFAGGVHTVAFWESGDMCCTPDGQCTWCQGDAMMATIMHFAPAVVGAPPLDCCYATCCWQPNKMNFRRATWNHGGGLPVVGAPVQVSNQSVPLQYAMATSAAPGRVIGAVVAGAPVNNEAEK</sequence>
<organism evidence="2">
    <name type="scientific">Alexandrium catenella</name>
    <name type="common">Red tide dinoflagellate</name>
    <name type="synonym">Gonyaulax catenella</name>
    <dbReference type="NCBI Taxonomy" id="2925"/>
    <lineage>
        <taxon>Eukaryota</taxon>
        <taxon>Sar</taxon>
        <taxon>Alveolata</taxon>
        <taxon>Dinophyceae</taxon>
        <taxon>Gonyaulacales</taxon>
        <taxon>Pyrocystaceae</taxon>
        <taxon>Alexandrium</taxon>
    </lineage>
</organism>
<gene>
    <name evidence="2" type="ORF">ACAT0790_LOCUS18226</name>
</gene>
<keyword evidence="1" id="KW-1133">Transmembrane helix</keyword>
<keyword evidence="1" id="KW-0812">Transmembrane</keyword>
<keyword evidence="1" id="KW-0472">Membrane</keyword>
<dbReference type="AlphaFoldDB" id="A0A7S1Q717"/>
<evidence type="ECO:0000256" key="1">
    <source>
        <dbReference type="SAM" id="Phobius"/>
    </source>
</evidence>
<name>A0A7S1Q717_ALECA</name>
<dbReference type="EMBL" id="HBGE01030248">
    <property type="protein sequence ID" value="CAD9122986.1"/>
    <property type="molecule type" value="Transcribed_RNA"/>
</dbReference>
<feature type="transmembrane region" description="Helical" evidence="1">
    <location>
        <begin position="52"/>
        <end position="72"/>
    </location>
</feature>
<protein>
    <submittedName>
        <fullName evidence="2">Uncharacterized protein</fullName>
    </submittedName>
</protein>